<dbReference type="EMBL" id="JOJR01000167">
    <property type="protein sequence ID" value="RCN43159.1"/>
    <property type="molecule type" value="Genomic_DNA"/>
</dbReference>
<protein>
    <submittedName>
        <fullName evidence="4">Ground-like domain protein</fullName>
    </submittedName>
</protein>
<dbReference type="InterPro" id="IPR007284">
    <property type="entry name" value="Ground-like_dom"/>
</dbReference>
<accession>A0A368GIT4</accession>
<organism evidence="4 5">
    <name type="scientific">Ancylostoma caninum</name>
    <name type="common">Dog hookworm</name>
    <dbReference type="NCBI Taxonomy" id="29170"/>
    <lineage>
        <taxon>Eukaryota</taxon>
        <taxon>Metazoa</taxon>
        <taxon>Ecdysozoa</taxon>
        <taxon>Nematoda</taxon>
        <taxon>Chromadorea</taxon>
        <taxon>Rhabditida</taxon>
        <taxon>Rhabditina</taxon>
        <taxon>Rhabditomorpha</taxon>
        <taxon>Strongyloidea</taxon>
        <taxon>Ancylostomatidae</taxon>
        <taxon>Ancylostomatinae</taxon>
        <taxon>Ancylostoma</taxon>
    </lineage>
</organism>
<evidence type="ECO:0000256" key="1">
    <source>
        <dbReference type="SAM" id="MobiDB-lite"/>
    </source>
</evidence>
<evidence type="ECO:0000259" key="3">
    <source>
        <dbReference type="Pfam" id="PF04155"/>
    </source>
</evidence>
<dbReference type="Proteomes" id="UP000252519">
    <property type="component" value="Unassembled WGS sequence"/>
</dbReference>
<feature type="compositionally biased region" description="Pro residues" evidence="1">
    <location>
        <begin position="44"/>
        <end position="64"/>
    </location>
</feature>
<feature type="region of interest" description="Disordered" evidence="1">
    <location>
        <begin position="129"/>
        <end position="149"/>
    </location>
</feature>
<gene>
    <name evidence="4" type="ORF">ANCCAN_10846</name>
</gene>
<dbReference type="Pfam" id="PF04155">
    <property type="entry name" value="Ground-like"/>
    <property type="match status" value="1"/>
</dbReference>
<evidence type="ECO:0000256" key="2">
    <source>
        <dbReference type="SAM" id="SignalP"/>
    </source>
</evidence>
<comment type="caution">
    <text evidence="4">The sequence shown here is derived from an EMBL/GenBank/DDBJ whole genome shotgun (WGS) entry which is preliminary data.</text>
</comment>
<dbReference type="OrthoDB" id="5868017at2759"/>
<dbReference type="AlphaFoldDB" id="A0A368GIT4"/>
<feature type="compositionally biased region" description="Polar residues" evidence="1">
    <location>
        <begin position="129"/>
        <end position="141"/>
    </location>
</feature>
<dbReference type="STRING" id="29170.A0A368GIT4"/>
<dbReference type="PANTHER" id="PTHR31967:SF16">
    <property type="entry name" value="GROUND-LIKE DOMAIN-CONTAINING PROTEIN"/>
    <property type="match status" value="1"/>
</dbReference>
<feature type="signal peptide" evidence="2">
    <location>
        <begin position="1"/>
        <end position="16"/>
    </location>
</feature>
<reference evidence="4 5" key="1">
    <citation type="submission" date="2014-10" db="EMBL/GenBank/DDBJ databases">
        <title>Draft genome of the hookworm Ancylostoma caninum.</title>
        <authorList>
            <person name="Mitreva M."/>
        </authorList>
    </citation>
    <scope>NUCLEOTIDE SEQUENCE [LARGE SCALE GENOMIC DNA]</scope>
    <source>
        <strain evidence="4 5">Baltimore</strain>
    </source>
</reference>
<feature type="region of interest" description="Disordered" evidence="1">
    <location>
        <begin position="40"/>
        <end position="64"/>
    </location>
</feature>
<keyword evidence="2" id="KW-0732">Signal</keyword>
<name>A0A368GIT4_ANCCA</name>
<dbReference type="PROSITE" id="PS51257">
    <property type="entry name" value="PROKAR_LIPOPROTEIN"/>
    <property type="match status" value="1"/>
</dbReference>
<dbReference type="PANTHER" id="PTHR31967">
    <property type="entry name" value="GROUNDHOG (HEDGEHOG-LIKE FAMILY)-RELATED"/>
    <property type="match status" value="1"/>
</dbReference>
<keyword evidence="5" id="KW-1185">Reference proteome</keyword>
<dbReference type="SUPFAM" id="SSF101447">
    <property type="entry name" value="Formin homology 2 domain (FH2 domain)"/>
    <property type="match status" value="1"/>
</dbReference>
<feature type="chain" id="PRO_5016900456" evidence="2">
    <location>
        <begin position="17"/>
        <end position="358"/>
    </location>
</feature>
<sequence length="358" mass="39913">MRSPLLLLLVFSTAYATFNIQQPCSYTSVGSSACQPSAPTYQLPAPPPPPPPPPSPSYFPPSAPSLPSYAAPPTIIFTQPQQLSSQSLISMRSVNIPSQSFQNTQSNPSNFLPILQDSLVKSQASSFVNPEPVNTQQTSFVNPEPVKPQQPSFVNHGPVNTQQTSFVSPQQSFGNPNNFNLVNSQPTTFMGPQQSFVQQPSYPQPPQYALPPSYPEPPMFTTTAYIEAPPSRCWKTSDGFPCCNKELESLMYDTMNAEMGKGCNMQKAANELQRFAQTRFNYSFESVVAQSEMVNKGRFMGDMMCKVRTRDGRIAMLYATASQYSLESIDYHPLTDEEMQERNWTEQQRQITSMDEIF</sequence>
<evidence type="ECO:0000313" key="5">
    <source>
        <dbReference type="Proteomes" id="UP000252519"/>
    </source>
</evidence>
<proteinExistence type="predicted"/>
<evidence type="ECO:0000313" key="4">
    <source>
        <dbReference type="EMBL" id="RCN43159.1"/>
    </source>
</evidence>
<feature type="domain" description="Ground-like" evidence="3">
    <location>
        <begin position="240"/>
        <end position="318"/>
    </location>
</feature>